<organism evidence="1">
    <name type="scientific">marine sediment metagenome</name>
    <dbReference type="NCBI Taxonomy" id="412755"/>
    <lineage>
        <taxon>unclassified sequences</taxon>
        <taxon>metagenomes</taxon>
        <taxon>ecological metagenomes</taxon>
    </lineage>
</organism>
<reference evidence="1" key="1">
    <citation type="journal article" date="2014" name="Front. Microbiol.">
        <title>High frequency of phylogenetically diverse reductive dehalogenase-homologous genes in deep subseafloor sedimentary metagenomes.</title>
        <authorList>
            <person name="Kawai M."/>
            <person name="Futagami T."/>
            <person name="Toyoda A."/>
            <person name="Takaki Y."/>
            <person name="Nishi S."/>
            <person name="Hori S."/>
            <person name="Arai W."/>
            <person name="Tsubouchi T."/>
            <person name="Morono Y."/>
            <person name="Uchiyama I."/>
            <person name="Ito T."/>
            <person name="Fujiyama A."/>
            <person name="Inagaki F."/>
            <person name="Takami H."/>
        </authorList>
    </citation>
    <scope>NUCLEOTIDE SEQUENCE</scope>
    <source>
        <strain evidence="1">Expedition CK06-06</strain>
    </source>
</reference>
<protein>
    <submittedName>
        <fullName evidence="1">Uncharacterized protein</fullName>
    </submittedName>
</protein>
<accession>X1FH95</accession>
<comment type="caution">
    <text evidence="1">The sequence shown here is derived from an EMBL/GenBank/DDBJ whole genome shotgun (WGS) entry which is preliminary data.</text>
</comment>
<gene>
    <name evidence="1" type="ORF">S03H2_23337</name>
</gene>
<proteinExistence type="predicted"/>
<name>X1FH95_9ZZZZ</name>
<dbReference type="EMBL" id="BARU01012733">
    <property type="protein sequence ID" value="GAH44332.1"/>
    <property type="molecule type" value="Genomic_DNA"/>
</dbReference>
<dbReference type="AlphaFoldDB" id="X1FH95"/>
<evidence type="ECO:0000313" key="1">
    <source>
        <dbReference type="EMBL" id="GAH44332.1"/>
    </source>
</evidence>
<sequence length="74" mass="8144">MSILIEVDATANISFIIVREVAKAEPPLLGLYDIGGEGVLEVKARVDFYGQDMVGNWVEATGFLTIFFTNYADE</sequence>